<gene>
    <name evidence="2" type="ORF">OG814_16815</name>
</gene>
<protein>
    <recommendedName>
        <fullName evidence="4">Lipoprotein</fullName>
    </recommendedName>
</protein>
<feature type="region of interest" description="Disordered" evidence="1">
    <location>
        <begin position="27"/>
        <end position="71"/>
    </location>
</feature>
<reference evidence="2 3" key="1">
    <citation type="submission" date="2022-10" db="EMBL/GenBank/DDBJ databases">
        <title>The complete genomes of actinobacterial strains from the NBC collection.</title>
        <authorList>
            <person name="Joergensen T.S."/>
            <person name="Alvarez Arevalo M."/>
            <person name="Sterndorff E.B."/>
            <person name="Faurdal D."/>
            <person name="Vuksanovic O."/>
            <person name="Mourched A.-S."/>
            <person name="Charusanti P."/>
            <person name="Shaw S."/>
            <person name="Blin K."/>
            <person name="Weber T."/>
        </authorList>
    </citation>
    <scope>NUCLEOTIDE SEQUENCE [LARGE SCALE GENOMIC DNA]</scope>
    <source>
        <strain evidence="2 3">NBC_00123</strain>
    </source>
</reference>
<dbReference type="PROSITE" id="PS51257">
    <property type="entry name" value="PROKAR_LIPOPROTEIN"/>
    <property type="match status" value="1"/>
</dbReference>
<keyword evidence="3" id="KW-1185">Reference proteome</keyword>
<proteinExistence type="predicted"/>
<evidence type="ECO:0000313" key="3">
    <source>
        <dbReference type="Proteomes" id="UP001622594"/>
    </source>
</evidence>
<dbReference type="Proteomes" id="UP001622594">
    <property type="component" value="Chromosome"/>
</dbReference>
<dbReference type="RefSeq" id="WP_371635805.1">
    <property type="nucleotide sequence ID" value="NZ_CP108062.1"/>
</dbReference>
<accession>A0ABZ1LER7</accession>
<dbReference type="EMBL" id="CP108188">
    <property type="protein sequence ID" value="WTR70823.1"/>
    <property type="molecule type" value="Genomic_DNA"/>
</dbReference>
<evidence type="ECO:0000313" key="2">
    <source>
        <dbReference type="EMBL" id="WTR70823.1"/>
    </source>
</evidence>
<name>A0ABZ1LER7_9ACTN</name>
<sequence>MRDTYGRALRTGAVVAAGMALLAGCSPGDGGGDGKPPRSTPSTSASGTPTPSPTASGRVVTLDPKKAPRTAGEAKRLALAVVAGPDAWGPEYVERSPFLSAPGSWPVLDEHCTWEAGSLPGSVLYSVTAYSEIPAAGGKGVVRVAATVTIHRTGSDAGWEMAETLEEALRCTDQRLREGERISGLTSVSPPYDDQSTTDDLIVERGSYLNDAFEKPQFYTWLQTRIGQVSFATVVKGAPGYTEAKTTDAQVRANVIMQDRVKKQWGAQS</sequence>
<organism evidence="2 3">
    <name type="scientific">Streptomyces zaomyceticus</name>
    <dbReference type="NCBI Taxonomy" id="68286"/>
    <lineage>
        <taxon>Bacteria</taxon>
        <taxon>Bacillati</taxon>
        <taxon>Actinomycetota</taxon>
        <taxon>Actinomycetes</taxon>
        <taxon>Kitasatosporales</taxon>
        <taxon>Streptomycetaceae</taxon>
        <taxon>Streptomyces</taxon>
    </lineage>
</organism>
<evidence type="ECO:0008006" key="4">
    <source>
        <dbReference type="Google" id="ProtNLM"/>
    </source>
</evidence>
<feature type="compositionally biased region" description="Low complexity" evidence="1">
    <location>
        <begin position="40"/>
        <end position="58"/>
    </location>
</feature>
<evidence type="ECO:0000256" key="1">
    <source>
        <dbReference type="SAM" id="MobiDB-lite"/>
    </source>
</evidence>